<accession>A0A5P1RAQ4</accession>
<protein>
    <submittedName>
        <fullName evidence="2">Uncharacterized protein</fullName>
    </submittedName>
</protein>
<dbReference type="KEGG" id="ncu:F0U83_06385"/>
<sequence length="229" mass="25135">MSLRIIGILLISSALLTGCQSTPEISGELPAPEPIKNATQSDQVTPTNTNRTSSPSGTPAQSNAVDYLSGQVTTMQEQIIQIKADTADLKQLNQLILSRLQLMGANFTSNAANNTEGQSAEALSSVDIAQLSQQLQQLQETSDSAFKLVSGYTAKGQWVLIRYNRFTGESWLADQGNWNPINENEVISPSVFEIQLLRADKDIKGFATARIDQRSGQVWWLSENSWLKY</sequence>
<reference evidence="2 3" key="1">
    <citation type="journal article" date="2019" name="Biochem. Eng. J.">
        <title>Metabolic engineering of the marine bacteria Neptunomonas concharum for the production of acetoin and meso-2,3-butanediol from acetate.</title>
        <authorList>
            <person name="Li W."/>
            <person name="Pu N."/>
            <person name="Liu C.-X."/>
            <person name="Yuan Q.-P."/>
            <person name="Li Z.-J."/>
        </authorList>
    </citation>
    <scope>NUCLEOTIDE SEQUENCE [LARGE SCALE GENOMIC DNA]</scope>
    <source>
        <strain evidence="2 3">JCM17730</strain>
    </source>
</reference>
<evidence type="ECO:0000313" key="3">
    <source>
        <dbReference type="Proteomes" id="UP000324760"/>
    </source>
</evidence>
<evidence type="ECO:0000313" key="2">
    <source>
        <dbReference type="EMBL" id="QEQ96361.1"/>
    </source>
</evidence>
<evidence type="ECO:0000256" key="1">
    <source>
        <dbReference type="SAM" id="MobiDB-lite"/>
    </source>
</evidence>
<feature type="region of interest" description="Disordered" evidence="1">
    <location>
        <begin position="25"/>
        <end position="62"/>
    </location>
</feature>
<gene>
    <name evidence="2" type="ORF">F0U83_06385</name>
</gene>
<dbReference type="PROSITE" id="PS51257">
    <property type="entry name" value="PROKAR_LIPOPROTEIN"/>
    <property type="match status" value="1"/>
</dbReference>
<dbReference type="RefSeq" id="WP_138988516.1">
    <property type="nucleotide sequence ID" value="NZ_CP043869.1"/>
</dbReference>
<organism evidence="2 3">
    <name type="scientific">Neptunomonas concharum</name>
    <dbReference type="NCBI Taxonomy" id="1031538"/>
    <lineage>
        <taxon>Bacteria</taxon>
        <taxon>Pseudomonadati</taxon>
        <taxon>Pseudomonadota</taxon>
        <taxon>Gammaproteobacteria</taxon>
        <taxon>Oceanospirillales</taxon>
        <taxon>Oceanospirillaceae</taxon>
        <taxon>Neptunomonas</taxon>
    </lineage>
</organism>
<proteinExistence type="predicted"/>
<dbReference type="EMBL" id="CP043869">
    <property type="protein sequence ID" value="QEQ96361.1"/>
    <property type="molecule type" value="Genomic_DNA"/>
</dbReference>
<feature type="compositionally biased region" description="Low complexity" evidence="1">
    <location>
        <begin position="45"/>
        <end position="59"/>
    </location>
</feature>
<dbReference type="AlphaFoldDB" id="A0A5P1RAQ4"/>
<name>A0A5P1RAQ4_9GAMM</name>
<keyword evidence="3" id="KW-1185">Reference proteome</keyword>
<dbReference type="Proteomes" id="UP000324760">
    <property type="component" value="Chromosome"/>
</dbReference>
<dbReference type="OrthoDB" id="6117641at2"/>